<gene>
    <name evidence="1" type="ORF">MVEN_00892800</name>
</gene>
<dbReference type="AlphaFoldDB" id="A0A8H6YG84"/>
<accession>A0A8H6YG84</accession>
<protein>
    <submittedName>
        <fullName evidence="1">P4Hc domain-containing protein</fullName>
    </submittedName>
</protein>
<keyword evidence="2" id="KW-1185">Reference proteome</keyword>
<dbReference type="Gene3D" id="2.60.120.620">
    <property type="entry name" value="q2cbj1_9rhob like domain"/>
    <property type="match status" value="1"/>
</dbReference>
<organism evidence="1 2">
    <name type="scientific">Mycena venus</name>
    <dbReference type="NCBI Taxonomy" id="2733690"/>
    <lineage>
        <taxon>Eukaryota</taxon>
        <taxon>Fungi</taxon>
        <taxon>Dikarya</taxon>
        <taxon>Basidiomycota</taxon>
        <taxon>Agaricomycotina</taxon>
        <taxon>Agaricomycetes</taxon>
        <taxon>Agaricomycetidae</taxon>
        <taxon>Agaricales</taxon>
        <taxon>Marasmiineae</taxon>
        <taxon>Mycenaceae</taxon>
        <taxon>Mycena</taxon>
    </lineage>
</organism>
<dbReference type="Proteomes" id="UP000620124">
    <property type="component" value="Unassembled WGS sequence"/>
</dbReference>
<proteinExistence type="predicted"/>
<dbReference type="EMBL" id="JACAZI010000006">
    <property type="protein sequence ID" value="KAF7358424.1"/>
    <property type="molecule type" value="Genomic_DNA"/>
</dbReference>
<dbReference type="OrthoDB" id="69177at2759"/>
<evidence type="ECO:0000313" key="2">
    <source>
        <dbReference type="Proteomes" id="UP000620124"/>
    </source>
</evidence>
<comment type="caution">
    <text evidence="1">The sequence shown here is derived from an EMBL/GenBank/DDBJ whole genome shotgun (WGS) entry which is preliminary data.</text>
</comment>
<sequence>MSWAFSPTPFPPGLVDFPAAGLSVYDGCYAIVLDDLYSRPTLSSILAEAERQPWQFAQVNAGSVVYTNPNYRNGQRIIHDSFALSEQIFAKVRPHLNAIEEIEEQIYVKGIGGAIQKWRMVRLNERLRFLRYPKGGFFRPHEDGCYMNEKTGQRTFYTLQLYLPSDTSGSEESFCAALGGATRFWGEDPGYDEDAEETCPYADVEALPWACARVPA</sequence>
<name>A0A8H6YG84_9AGAR</name>
<evidence type="ECO:0000313" key="1">
    <source>
        <dbReference type="EMBL" id="KAF7358424.1"/>
    </source>
</evidence>
<reference evidence="1" key="1">
    <citation type="submission" date="2020-05" db="EMBL/GenBank/DDBJ databases">
        <title>Mycena genomes resolve the evolution of fungal bioluminescence.</title>
        <authorList>
            <person name="Tsai I.J."/>
        </authorList>
    </citation>
    <scope>NUCLEOTIDE SEQUENCE</scope>
    <source>
        <strain evidence="1">CCC161011</strain>
    </source>
</reference>